<dbReference type="Gene3D" id="1.10.3210.10">
    <property type="entry name" value="Hypothetical protein af1432"/>
    <property type="match status" value="1"/>
</dbReference>
<dbReference type="InterPro" id="IPR052194">
    <property type="entry name" value="MESH1"/>
</dbReference>
<keyword evidence="3" id="KW-1185">Reference proteome</keyword>
<dbReference type="Pfam" id="PF01966">
    <property type="entry name" value="HD"/>
    <property type="match status" value="1"/>
</dbReference>
<dbReference type="Proteomes" id="UP000812961">
    <property type="component" value="Unassembled WGS sequence"/>
</dbReference>
<dbReference type="SMART" id="SM00471">
    <property type="entry name" value="HDc"/>
    <property type="match status" value="1"/>
</dbReference>
<gene>
    <name evidence="2" type="ORF">K1Y79_24110</name>
</gene>
<evidence type="ECO:0000313" key="2">
    <source>
        <dbReference type="EMBL" id="MBW8687443.1"/>
    </source>
</evidence>
<dbReference type="CDD" id="cd00077">
    <property type="entry name" value="HDc"/>
    <property type="match status" value="1"/>
</dbReference>
<proteinExistence type="predicted"/>
<dbReference type="PANTHER" id="PTHR46246">
    <property type="entry name" value="GUANOSINE-3',5'-BIS(DIPHOSPHATE) 3'-PYROPHOSPHOHYDROLASE MESH1"/>
    <property type="match status" value="1"/>
</dbReference>
<evidence type="ECO:0000313" key="3">
    <source>
        <dbReference type="Proteomes" id="UP000812961"/>
    </source>
</evidence>
<protein>
    <submittedName>
        <fullName evidence="2">HD domain-containing protein</fullName>
    </submittedName>
</protein>
<accession>A0ABS7GIC1</accession>
<dbReference type="RefSeq" id="WP_220252754.1">
    <property type="nucleotide sequence ID" value="NZ_JAICCF010000004.1"/>
</dbReference>
<feature type="domain" description="HD/PDEase" evidence="1">
    <location>
        <begin position="23"/>
        <end position="143"/>
    </location>
</feature>
<organism evidence="2 3">
    <name type="scientific">Chitinophaga rhizophila</name>
    <dbReference type="NCBI Taxonomy" id="2866212"/>
    <lineage>
        <taxon>Bacteria</taxon>
        <taxon>Pseudomonadati</taxon>
        <taxon>Bacteroidota</taxon>
        <taxon>Chitinophagia</taxon>
        <taxon>Chitinophagales</taxon>
        <taxon>Chitinophagaceae</taxon>
        <taxon>Chitinophaga</taxon>
    </lineage>
</organism>
<dbReference type="InterPro" id="IPR003607">
    <property type="entry name" value="HD/PDEase_dom"/>
</dbReference>
<sequence>MNLLTQIEDFARQAHGSQRRKFADEPYIHHPVRVMKICQEFTSALPVLSAALLHDVLEDTEVPRDQLSDFLHQVMPSADAIRTLELTIELTDIYIKRDFPQLNRRKRKQKEAERLSQISSEGQTVKYADIIDNANDILTADADFVPVFLHECRRLLHVMSAGDPVLRQRAQEIVEKQLAVHKRS</sequence>
<reference evidence="2 3" key="1">
    <citation type="submission" date="2021-08" db="EMBL/GenBank/DDBJ databases">
        <title>The genome sequence of Chitinophaga sp. B61.</title>
        <authorList>
            <person name="Zhang X."/>
        </authorList>
    </citation>
    <scope>NUCLEOTIDE SEQUENCE [LARGE SCALE GENOMIC DNA]</scope>
    <source>
        <strain evidence="2 3">B61</strain>
    </source>
</reference>
<dbReference type="EMBL" id="JAICCF010000004">
    <property type="protein sequence ID" value="MBW8687443.1"/>
    <property type="molecule type" value="Genomic_DNA"/>
</dbReference>
<comment type="caution">
    <text evidence="2">The sequence shown here is derived from an EMBL/GenBank/DDBJ whole genome shotgun (WGS) entry which is preliminary data.</text>
</comment>
<name>A0ABS7GIC1_9BACT</name>
<dbReference type="PANTHER" id="PTHR46246:SF1">
    <property type="entry name" value="GUANOSINE-3',5'-BIS(DIPHOSPHATE) 3'-PYROPHOSPHOHYDROLASE MESH1"/>
    <property type="match status" value="1"/>
</dbReference>
<dbReference type="SUPFAM" id="SSF109604">
    <property type="entry name" value="HD-domain/PDEase-like"/>
    <property type="match status" value="1"/>
</dbReference>
<dbReference type="InterPro" id="IPR006674">
    <property type="entry name" value="HD_domain"/>
</dbReference>
<evidence type="ECO:0000259" key="1">
    <source>
        <dbReference type="SMART" id="SM00471"/>
    </source>
</evidence>